<reference evidence="13 14" key="1">
    <citation type="submission" date="2020-04" db="EMBL/GenBank/DDBJ databases">
        <authorList>
            <person name="Laetsch R D."/>
            <person name="Stevens L."/>
            <person name="Kumar S."/>
            <person name="Blaxter L. M."/>
        </authorList>
    </citation>
    <scope>NUCLEOTIDE SEQUENCE [LARGE SCALE GENOMIC DNA]</scope>
</reference>
<evidence type="ECO:0000313" key="14">
    <source>
        <dbReference type="Proteomes" id="UP000494206"/>
    </source>
</evidence>
<dbReference type="SUPFAM" id="SSF57850">
    <property type="entry name" value="RING/U-box"/>
    <property type="match status" value="1"/>
</dbReference>
<feature type="region of interest" description="Disordered" evidence="11">
    <location>
        <begin position="303"/>
        <end position="359"/>
    </location>
</feature>
<dbReference type="GO" id="GO:0005669">
    <property type="term" value="C:transcription factor TFIID complex"/>
    <property type="evidence" value="ECO:0007669"/>
    <property type="project" value="InterPro"/>
</dbReference>
<dbReference type="SUPFAM" id="SSF47113">
    <property type="entry name" value="Histone-fold"/>
    <property type="match status" value="1"/>
</dbReference>
<gene>
    <name evidence="13" type="ORF">CBOVIS_LOCUS5216</name>
</gene>
<evidence type="ECO:0000256" key="10">
    <source>
        <dbReference type="PROSITE-ProRule" id="PRU00175"/>
    </source>
</evidence>
<evidence type="ECO:0000313" key="13">
    <source>
        <dbReference type="EMBL" id="CAB3402622.1"/>
    </source>
</evidence>
<dbReference type="GO" id="GO:0046982">
    <property type="term" value="F:protein heterodimerization activity"/>
    <property type="evidence" value="ECO:0007669"/>
    <property type="project" value="InterPro"/>
</dbReference>
<evidence type="ECO:0000256" key="6">
    <source>
        <dbReference type="ARBA" id="ARBA00022833"/>
    </source>
</evidence>
<keyword evidence="7" id="KW-0805">Transcription regulation</keyword>
<evidence type="ECO:0000256" key="1">
    <source>
        <dbReference type="ARBA" id="ARBA00004123"/>
    </source>
</evidence>
<accession>A0A8S1EP68</accession>
<dbReference type="PROSITE" id="PS00518">
    <property type="entry name" value="ZF_RING_1"/>
    <property type="match status" value="1"/>
</dbReference>
<feature type="domain" description="RING-type" evidence="12">
    <location>
        <begin position="15"/>
        <end position="58"/>
    </location>
</feature>
<evidence type="ECO:0000256" key="8">
    <source>
        <dbReference type="ARBA" id="ARBA00023163"/>
    </source>
</evidence>
<dbReference type="GO" id="GO:0008270">
    <property type="term" value="F:zinc ion binding"/>
    <property type="evidence" value="ECO:0007669"/>
    <property type="project" value="UniProtKB-KW"/>
</dbReference>
<keyword evidence="4" id="KW-0479">Metal-binding</keyword>
<comment type="similarity">
    <text evidence="2">Belongs to the TAF12 family.</text>
</comment>
<dbReference type="GO" id="GO:0000124">
    <property type="term" value="C:SAGA complex"/>
    <property type="evidence" value="ECO:0007669"/>
    <property type="project" value="InterPro"/>
</dbReference>
<evidence type="ECO:0000256" key="11">
    <source>
        <dbReference type="SAM" id="MobiDB-lite"/>
    </source>
</evidence>
<dbReference type="InterPro" id="IPR037794">
    <property type="entry name" value="TAF12"/>
</dbReference>
<evidence type="ECO:0000256" key="5">
    <source>
        <dbReference type="ARBA" id="ARBA00022771"/>
    </source>
</evidence>
<keyword evidence="14" id="KW-1185">Reference proteome</keyword>
<feature type="compositionally biased region" description="Polar residues" evidence="11">
    <location>
        <begin position="303"/>
        <end position="313"/>
    </location>
</feature>
<comment type="subcellular location">
    <subcellularLocation>
        <location evidence="1">Nucleus</location>
    </subcellularLocation>
</comment>
<comment type="caution">
    <text evidence="13">The sequence shown here is derived from an EMBL/GenBank/DDBJ whole genome shotgun (WGS) entry which is preliminary data.</text>
</comment>
<dbReference type="PANTHER" id="PTHR12264">
    <property type="entry name" value="TRANSCRIPTION INITIATION FACTOR TFIID SUBUNIT 12"/>
    <property type="match status" value="1"/>
</dbReference>
<keyword evidence="6" id="KW-0862">Zinc</keyword>
<dbReference type="Proteomes" id="UP000494206">
    <property type="component" value="Unassembled WGS sequence"/>
</dbReference>
<dbReference type="OrthoDB" id="2193432at2759"/>
<dbReference type="InterPro" id="IPR001841">
    <property type="entry name" value="Znf_RING"/>
</dbReference>
<evidence type="ECO:0000256" key="2">
    <source>
        <dbReference type="ARBA" id="ARBA00007530"/>
    </source>
</evidence>
<dbReference type="InterPro" id="IPR009072">
    <property type="entry name" value="Histone-fold"/>
</dbReference>
<evidence type="ECO:0000256" key="3">
    <source>
        <dbReference type="ARBA" id="ARBA00017484"/>
    </source>
</evidence>
<organism evidence="13 14">
    <name type="scientific">Caenorhabditis bovis</name>
    <dbReference type="NCBI Taxonomy" id="2654633"/>
    <lineage>
        <taxon>Eukaryota</taxon>
        <taxon>Metazoa</taxon>
        <taxon>Ecdysozoa</taxon>
        <taxon>Nematoda</taxon>
        <taxon>Chromadorea</taxon>
        <taxon>Rhabditida</taxon>
        <taxon>Rhabditina</taxon>
        <taxon>Rhabditomorpha</taxon>
        <taxon>Rhabditoidea</taxon>
        <taxon>Rhabditidae</taxon>
        <taxon>Peloderinae</taxon>
        <taxon>Caenorhabditis</taxon>
    </lineage>
</organism>
<evidence type="ECO:0000256" key="4">
    <source>
        <dbReference type="ARBA" id="ARBA00022723"/>
    </source>
</evidence>
<dbReference type="InterPro" id="IPR013083">
    <property type="entry name" value="Znf_RING/FYVE/PHD"/>
</dbReference>
<keyword evidence="8" id="KW-0804">Transcription</keyword>
<evidence type="ECO:0000259" key="12">
    <source>
        <dbReference type="PROSITE" id="PS50089"/>
    </source>
</evidence>
<dbReference type="InterPro" id="IPR017907">
    <property type="entry name" value="Znf_RING_CS"/>
</dbReference>
<sequence length="505" mass="57317">MIVASDILADIVRPCNGCGLNFDTRLHAPHILACSHTFCLMCLSKEEQRKKRHCFECKAKYNKFSPNTSLLDVIMRIDERRQWMETELRRCDECDSRVAVKSLRQCETCENEIRNRSEFRLECVVCLECCVNSHNGHSLFRIPLSSDTPPTHIRKSNSEGRKRQPSSSSSMSVRFRSSEQSNRLSARGIIKSIKSWSFKSSNTGFSIVLTPTKLTFDDEDLVPMHPQQAPGEHYQNQMGMMNAGGQQQPGGGGPMRVQQVQQVRAVPYSIAQAGGHQQQMRNIQQNQAQHYSPINMNQQNQFSGQQPIHISSRPQMPPNPQQQVQQQQPPPPQMAGPSMQMGHMQPQPMGMNQGPPPQHMMPQPHQFPPHPMQQQPQQTTTMQISATSAGCILEKARLDELMLQINKNTVLEESVKDCLVEYADDFVTSVIDKACKLIKQRGSRKIEARDIEFILKNVYNTPTVPRAMVHTFGAPETIEIDKERNVATDAHKQRMAMLKKQLRKI</sequence>
<dbReference type="PANTHER" id="PTHR12264:SF21">
    <property type="entry name" value="TRANSCRIPTION INITIATION FACTOR TFIID SUBUNIT 12"/>
    <property type="match status" value="1"/>
</dbReference>
<evidence type="ECO:0000256" key="7">
    <source>
        <dbReference type="ARBA" id="ARBA00023015"/>
    </source>
</evidence>
<dbReference type="Gene3D" id="3.30.40.10">
    <property type="entry name" value="Zinc/RING finger domain, C3HC4 (zinc finger)"/>
    <property type="match status" value="1"/>
</dbReference>
<proteinExistence type="inferred from homology"/>
<dbReference type="EMBL" id="CADEPM010000003">
    <property type="protein sequence ID" value="CAB3402622.1"/>
    <property type="molecule type" value="Genomic_DNA"/>
</dbReference>
<dbReference type="CDD" id="cd07981">
    <property type="entry name" value="HFD_TAF12"/>
    <property type="match status" value="1"/>
</dbReference>
<dbReference type="GO" id="GO:0051123">
    <property type="term" value="P:RNA polymerase II preinitiation complex assembly"/>
    <property type="evidence" value="ECO:0007669"/>
    <property type="project" value="TreeGrafter"/>
</dbReference>
<dbReference type="PROSITE" id="PS50089">
    <property type="entry name" value="ZF_RING_2"/>
    <property type="match status" value="1"/>
</dbReference>
<dbReference type="Pfam" id="PF03847">
    <property type="entry name" value="TFIID_20kDa"/>
    <property type="match status" value="1"/>
</dbReference>
<dbReference type="AlphaFoldDB" id="A0A8S1EP68"/>
<evidence type="ECO:0000256" key="9">
    <source>
        <dbReference type="ARBA" id="ARBA00023242"/>
    </source>
</evidence>
<feature type="region of interest" description="Disordered" evidence="11">
    <location>
        <begin position="141"/>
        <end position="179"/>
    </location>
</feature>
<feature type="compositionally biased region" description="Low complexity" evidence="11">
    <location>
        <begin position="335"/>
        <end position="353"/>
    </location>
</feature>
<feature type="compositionally biased region" description="Low complexity" evidence="11">
    <location>
        <begin position="165"/>
        <end position="175"/>
    </location>
</feature>
<dbReference type="InterPro" id="IPR003228">
    <property type="entry name" value="TFIID_TAF12_dom"/>
</dbReference>
<dbReference type="GO" id="GO:0017025">
    <property type="term" value="F:TBP-class protein binding"/>
    <property type="evidence" value="ECO:0007669"/>
    <property type="project" value="TreeGrafter"/>
</dbReference>
<keyword evidence="9" id="KW-0539">Nucleus</keyword>
<name>A0A8S1EP68_9PELO</name>
<dbReference type="Gene3D" id="1.10.20.10">
    <property type="entry name" value="Histone, subunit A"/>
    <property type="match status" value="1"/>
</dbReference>
<dbReference type="GO" id="GO:0003677">
    <property type="term" value="F:DNA binding"/>
    <property type="evidence" value="ECO:0007669"/>
    <property type="project" value="TreeGrafter"/>
</dbReference>
<protein>
    <recommendedName>
        <fullName evidence="3">Transcription initiation factor TFIID subunit 12</fullName>
    </recommendedName>
</protein>
<keyword evidence="5 10" id="KW-0863">Zinc-finger</keyword>